<dbReference type="SMART" id="SM00831">
    <property type="entry name" value="Cation_ATPase_N"/>
    <property type="match status" value="1"/>
</dbReference>
<keyword evidence="18" id="KW-0739">Sodium transport</keyword>
<keyword evidence="5" id="KW-0633">Potassium transport</keyword>
<dbReference type="SFLD" id="SFLDS00003">
    <property type="entry name" value="Haloacid_Dehalogenase"/>
    <property type="match status" value="1"/>
</dbReference>
<evidence type="ECO:0000256" key="5">
    <source>
        <dbReference type="ARBA" id="ARBA00022538"/>
    </source>
</evidence>
<evidence type="ECO:0000256" key="2">
    <source>
        <dbReference type="ARBA" id="ARBA00004651"/>
    </source>
</evidence>
<keyword evidence="3" id="KW-0813">Transport</keyword>
<evidence type="ECO:0000256" key="21">
    <source>
        <dbReference type="ARBA" id="ARBA00048599"/>
    </source>
</evidence>
<keyword evidence="9" id="KW-0547">Nucleotide-binding</keyword>
<comment type="cofactor">
    <cofactor evidence="1">
        <name>Mg(2+)</name>
        <dbReference type="ChEBI" id="CHEBI:18420"/>
    </cofactor>
</comment>
<dbReference type="EMBL" id="ML978066">
    <property type="protein sequence ID" value="KAF2022246.1"/>
    <property type="molecule type" value="Genomic_DNA"/>
</dbReference>
<gene>
    <name evidence="26" type="ORF">BU24DRAFT_488495</name>
</gene>
<dbReference type="InterPro" id="IPR004014">
    <property type="entry name" value="ATPase_P-typ_cation-transptr_N"/>
</dbReference>
<keyword evidence="11" id="KW-0460">Magnesium</keyword>
<keyword evidence="8" id="KW-0479">Metal-binding</keyword>
<dbReference type="InterPro" id="IPR006414">
    <property type="entry name" value="P-type_ATPase_IID"/>
</dbReference>
<dbReference type="NCBIfam" id="TIGR01523">
    <property type="entry name" value="ATPase-IID_K-Na"/>
    <property type="match status" value="1"/>
</dbReference>
<evidence type="ECO:0000256" key="11">
    <source>
        <dbReference type="ARBA" id="ARBA00022842"/>
    </source>
</evidence>
<feature type="transmembrane region" description="Helical" evidence="24">
    <location>
        <begin position="949"/>
        <end position="969"/>
    </location>
</feature>
<dbReference type="Pfam" id="PF00690">
    <property type="entry name" value="Cation_ATPase_N"/>
    <property type="match status" value="1"/>
</dbReference>
<evidence type="ECO:0000256" key="16">
    <source>
        <dbReference type="ARBA" id="ARBA00023065"/>
    </source>
</evidence>
<evidence type="ECO:0000256" key="19">
    <source>
        <dbReference type="ARBA" id="ARBA00035017"/>
    </source>
</evidence>
<dbReference type="GO" id="GO:0005524">
    <property type="term" value="F:ATP binding"/>
    <property type="evidence" value="ECO:0007669"/>
    <property type="project" value="UniProtKB-KW"/>
</dbReference>
<dbReference type="SUPFAM" id="SSF56784">
    <property type="entry name" value="HAD-like"/>
    <property type="match status" value="1"/>
</dbReference>
<evidence type="ECO:0000256" key="3">
    <source>
        <dbReference type="ARBA" id="ARBA00022448"/>
    </source>
</evidence>
<evidence type="ECO:0000256" key="4">
    <source>
        <dbReference type="ARBA" id="ARBA00022475"/>
    </source>
</evidence>
<evidence type="ECO:0000256" key="20">
    <source>
        <dbReference type="ARBA" id="ARBA00035029"/>
    </source>
</evidence>
<dbReference type="FunFam" id="3.40.1110.10:FF:000039">
    <property type="entry name" value="Sodium P-type ATPase"/>
    <property type="match status" value="1"/>
</dbReference>
<evidence type="ECO:0000256" key="23">
    <source>
        <dbReference type="SAM" id="MobiDB-lite"/>
    </source>
</evidence>
<dbReference type="Gene3D" id="3.40.50.1000">
    <property type="entry name" value="HAD superfamily/HAD-like"/>
    <property type="match status" value="1"/>
</dbReference>
<sequence>MTEKTPNSEDTSLPHVSGQSNKPLSQPPHSLPYSEVIVELSSDLEKGLTVSDAANRLQEYGSNELNQTKGVQPLKILFEQICNAMTIVLLMALAASFGIQAWIEGGILGGIILLNIVIGFVQTLQAENTINSLKTLGSPTATVVRDGKAFTVQTREIVPGDIIELKTGDSVPADIRLIEAVNLKSDEAMLTGESVPVLKSPDSTFKPHEGPGDRLNVVYSSTTIVEGRGRGVAFATGMCTEIGLIASALNDTGRKRGPWYISIGNWVTDFLGLTVGTPLQRKLSQLFLFLFGFAIICAIIILGANKFDSRKDIVIYAVATAVGTIPVSLLLVLTVTMAAGTKKMLHRNVMVRNLSSLEALGGVTNICSDKTGTITQGRMVVRKAWLPGVGTYSVESSGDVYNPHSGEVSFSPQHSEESTSKPVTPVDEVSVQPALEWYLNVASLDNLAILEQSDAASSEPGKWVARGAPTEIAIEVFAGRFGWNRIQLTKGEQKKWDIVAEFPFDSDVKKMSVIARNISSGETHALTKGAVERVLDSCHLMANERNETKPVTENDHRDIHDRMEALATQGLRVLAIASKPYTADTTDVELISRESVESRLIFRGLIGIYDPPRPESRDSVLQCQRAGVAVHMLTGDHPQTARAIATEVCILPSPEAMAMLPADVASTMVLPAHEFDALSDAQLDALPQLPLVVARCSPTTKVRMISALHRRGRYVAMTGDGVNDSPSLKRADIGIAMGTGSDVAKESSDIVLTDDNFASILNAIEEGRRIFDNIQKFILHVLAANLGFVLALLTGLAFKDTSGVSIFQLSPVEIIWILMATGTFCETGLGFEAAVPNILTRPPQPLSHGVFTPELLLDTLVYGIIQASCIITSFTIVVYGFNAGDLGTDCNTAYSPACDAVFRARGTCYAVTSWVFVFFAWELVDMRRSFFVMPDGFPAWWKHLWGNRVLFWSVVGVVGMTFPTLYIPVLNTRVFMHLGLGWEWAVVIGEVGGFVAATELWKGGKRAWFRRKEGVSRRLVGGV</sequence>
<evidence type="ECO:0000256" key="7">
    <source>
        <dbReference type="ARBA" id="ARBA00022692"/>
    </source>
</evidence>
<evidence type="ECO:0000259" key="25">
    <source>
        <dbReference type="SMART" id="SM00831"/>
    </source>
</evidence>
<dbReference type="InterPro" id="IPR023214">
    <property type="entry name" value="HAD_sf"/>
</dbReference>
<evidence type="ECO:0000256" key="13">
    <source>
        <dbReference type="ARBA" id="ARBA00022967"/>
    </source>
</evidence>
<evidence type="ECO:0000256" key="6">
    <source>
        <dbReference type="ARBA" id="ARBA00022553"/>
    </source>
</evidence>
<dbReference type="NCBIfam" id="TIGR01494">
    <property type="entry name" value="ATPase_P-type"/>
    <property type="match status" value="2"/>
</dbReference>
<dbReference type="Gene3D" id="1.20.1110.10">
    <property type="entry name" value="Calcium-transporting ATPase, transmembrane domain"/>
    <property type="match status" value="1"/>
</dbReference>
<dbReference type="InterPro" id="IPR006068">
    <property type="entry name" value="ATPase_P-typ_cation-transptr_C"/>
</dbReference>
<feature type="transmembrane region" description="Helical" evidence="24">
    <location>
        <begin position="860"/>
        <end position="882"/>
    </location>
</feature>
<name>A0A6A5YAI6_9PLEO</name>
<comment type="catalytic activity">
    <reaction evidence="21">
        <text>K(+)(in) + ATP + H2O = K(+)(out) + ADP + phosphate + H(+)</text>
        <dbReference type="Rhea" id="RHEA:75815"/>
        <dbReference type="ChEBI" id="CHEBI:15377"/>
        <dbReference type="ChEBI" id="CHEBI:15378"/>
        <dbReference type="ChEBI" id="CHEBI:29103"/>
        <dbReference type="ChEBI" id="CHEBI:30616"/>
        <dbReference type="ChEBI" id="CHEBI:43474"/>
        <dbReference type="ChEBI" id="CHEBI:456216"/>
    </reaction>
</comment>
<dbReference type="Gene3D" id="2.70.150.10">
    <property type="entry name" value="Calcium-transporting ATPase, cytoplasmic transduction domain A"/>
    <property type="match status" value="1"/>
</dbReference>
<dbReference type="InterPro" id="IPR023299">
    <property type="entry name" value="ATPase_P-typ_cyto_dom_N"/>
</dbReference>
<dbReference type="InterPro" id="IPR036412">
    <property type="entry name" value="HAD-like_sf"/>
</dbReference>
<dbReference type="RefSeq" id="XP_033390585.1">
    <property type="nucleotide sequence ID" value="XM_033533555.1"/>
</dbReference>
<evidence type="ECO:0000256" key="14">
    <source>
        <dbReference type="ARBA" id="ARBA00022989"/>
    </source>
</evidence>
<dbReference type="FunFam" id="3.40.50.1000:FF:000047">
    <property type="entry name" value="Sodium P-type ATPase"/>
    <property type="match status" value="1"/>
</dbReference>
<keyword evidence="13" id="KW-1278">Translocase</keyword>
<feature type="transmembrane region" description="Helical" evidence="24">
    <location>
        <begin position="981"/>
        <end position="1001"/>
    </location>
</feature>
<dbReference type="SFLD" id="SFLDF00027">
    <property type="entry name" value="p-type_atpase"/>
    <property type="match status" value="1"/>
</dbReference>
<dbReference type="InterPro" id="IPR008250">
    <property type="entry name" value="ATPase_P-typ_transduc_dom_A_sf"/>
</dbReference>
<feature type="region of interest" description="Disordered" evidence="23">
    <location>
        <begin position="1"/>
        <end position="28"/>
    </location>
</feature>
<feature type="transmembrane region" description="Helical" evidence="24">
    <location>
        <begin position="286"/>
        <end position="307"/>
    </location>
</feature>
<dbReference type="PROSITE" id="PS00154">
    <property type="entry name" value="ATPASE_E1_E2"/>
    <property type="match status" value="1"/>
</dbReference>
<feature type="transmembrane region" description="Helical" evidence="24">
    <location>
        <begin position="313"/>
        <end position="340"/>
    </location>
</feature>
<evidence type="ECO:0000256" key="8">
    <source>
        <dbReference type="ARBA" id="ARBA00022723"/>
    </source>
</evidence>
<reference evidence="26" key="1">
    <citation type="journal article" date="2020" name="Stud. Mycol.">
        <title>101 Dothideomycetes genomes: a test case for predicting lifestyles and emergence of pathogens.</title>
        <authorList>
            <person name="Haridas S."/>
            <person name="Albert R."/>
            <person name="Binder M."/>
            <person name="Bloem J."/>
            <person name="Labutti K."/>
            <person name="Salamov A."/>
            <person name="Andreopoulos B."/>
            <person name="Baker S."/>
            <person name="Barry K."/>
            <person name="Bills G."/>
            <person name="Bluhm B."/>
            <person name="Cannon C."/>
            <person name="Castanera R."/>
            <person name="Culley D."/>
            <person name="Daum C."/>
            <person name="Ezra D."/>
            <person name="Gonzalez J."/>
            <person name="Henrissat B."/>
            <person name="Kuo A."/>
            <person name="Liang C."/>
            <person name="Lipzen A."/>
            <person name="Lutzoni F."/>
            <person name="Magnuson J."/>
            <person name="Mondo S."/>
            <person name="Nolan M."/>
            <person name="Ohm R."/>
            <person name="Pangilinan J."/>
            <person name="Park H.-J."/>
            <person name="Ramirez L."/>
            <person name="Alfaro M."/>
            <person name="Sun H."/>
            <person name="Tritt A."/>
            <person name="Yoshinaga Y."/>
            <person name="Zwiers L.-H."/>
            <person name="Turgeon B."/>
            <person name="Goodwin S."/>
            <person name="Spatafora J."/>
            <person name="Crous P."/>
            <person name="Grigoriev I."/>
        </authorList>
    </citation>
    <scope>NUCLEOTIDE SEQUENCE</scope>
    <source>
        <strain evidence="26">CBS 175.79</strain>
    </source>
</reference>
<dbReference type="Pfam" id="PF13246">
    <property type="entry name" value="Cation_ATPase"/>
    <property type="match status" value="1"/>
</dbReference>
<evidence type="ECO:0000313" key="27">
    <source>
        <dbReference type="Proteomes" id="UP000799778"/>
    </source>
</evidence>
<dbReference type="PRINTS" id="PR00119">
    <property type="entry name" value="CATATPASE"/>
</dbReference>
<evidence type="ECO:0000256" key="12">
    <source>
        <dbReference type="ARBA" id="ARBA00022958"/>
    </source>
</evidence>
<comment type="subcellular location">
    <subcellularLocation>
        <location evidence="2">Cell membrane</location>
        <topology evidence="2">Multi-pass membrane protein</topology>
    </subcellularLocation>
</comment>
<keyword evidence="27" id="KW-1185">Reference proteome</keyword>
<dbReference type="SUPFAM" id="SSF81665">
    <property type="entry name" value="Calcium ATPase, transmembrane domain M"/>
    <property type="match status" value="1"/>
</dbReference>
<dbReference type="InterPro" id="IPR018303">
    <property type="entry name" value="ATPase_P-typ_P_site"/>
</dbReference>
<keyword evidence="17 24" id="KW-0472">Membrane</keyword>
<dbReference type="Pfam" id="PF08282">
    <property type="entry name" value="Hydrolase_3"/>
    <property type="match status" value="1"/>
</dbReference>
<feature type="transmembrane region" description="Helical" evidence="24">
    <location>
        <begin position="81"/>
        <end position="99"/>
    </location>
</feature>
<evidence type="ECO:0000256" key="9">
    <source>
        <dbReference type="ARBA" id="ARBA00022741"/>
    </source>
</evidence>
<accession>A0A6A5YAI6</accession>
<keyword evidence="6" id="KW-0597">Phosphoprotein</keyword>
<feature type="transmembrane region" description="Helical" evidence="24">
    <location>
        <begin position="777"/>
        <end position="798"/>
    </location>
</feature>
<feature type="region of interest" description="Disordered" evidence="23">
    <location>
        <begin position="403"/>
        <end position="424"/>
    </location>
</feature>
<feature type="transmembrane region" description="Helical" evidence="24">
    <location>
        <begin position="105"/>
        <end position="124"/>
    </location>
</feature>
<dbReference type="GO" id="GO:0046872">
    <property type="term" value="F:metal ion binding"/>
    <property type="evidence" value="ECO:0007669"/>
    <property type="project" value="UniProtKB-KW"/>
</dbReference>
<evidence type="ECO:0000256" key="17">
    <source>
        <dbReference type="ARBA" id="ARBA00023136"/>
    </source>
</evidence>
<dbReference type="InterPro" id="IPR044492">
    <property type="entry name" value="P_typ_ATPase_HD_dom"/>
</dbReference>
<keyword evidence="14 24" id="KW-1133">Transmembrane helix</keyword>
<dbReference type="Pfam" id="PF00122">
    <property type="entry name" value="E1-E2_ATPase"/>
    <property type="match status" value="1"/>
</dbReference>
<feature type="domain" description="Cation-transporting P-type ATPase N-terminal" evidence="25">
    <location>
        <begin position="27"/>
        <end position="101"/>
    </location>
</feature>
<dbReference type="FunFam" id="2.70.150.10:FF:000160">
    <property type="entry name" value="Sarcoplasmic/endoplasmic reticulum calcium ATPase 1"/>
    <property type="match status" value="1"/>
</dbReference>
<dbReference type="InterPro" id="IPR023298">
    <property type="entry name" value="ATPase_P-typ_TM_dom_sf"/>
</dbReference>
<dbReference type="SFLD" id="SFLDG00002">
    <property type="entry name" value="C1.7:_P-type_atpase_like"/>
    <property type="match status" value="1"/>
</dbReference>
<dbReference type="Gene3D" id="3.40.1110.10">
    <property type="entry name" value="Calcium-transporting ATPase, cytoplasmic domain N"/>
    <property type="match status" value="1"/>
</dbReference>
<dbReference type="AlphaFoldDB" id="A0A6A5YAI6"/>
<evidence type="ECO:0000256" key="1">
    <source>
        <dbReference type="ARBA" id="ARBA00001946"/>
    </source>
</evidence>
<evidence type="ECO:0000256" key="10">
    <source>
        <dbReference type="ARBA" id="ARBA00022840"/>
    </source>
</evidence>
<dbReference type="FunFam" id="1.20.1110.10:FF:000015">
    <property type="entry name" value="Sodium ion P-type ATPase"/>
    <property type="match status" value="1"/>
</dbReference>
<evidence type="ECO:0000256" key="24">
    <source>
        <dbReference type="SAM" id="Phobius"/>
    </source>
</evidence>
<dbReference type="GO" id="GO:0006813">
    <property type="term" value="P:potassium ion transport"/>
    <property type="evidence" value="ECO:0007669"/>
    <property type="project" value="UniProtKB-KW"/>
</dbReference>
<evidence type="ECO:0000256" key="18">
    <source>
        <dbReference type="ARBA" id="ARBA00023201"/>
    </source>
</evidence>
<dbReference type="GO" id="GO:0016887">
    <property type="term" value="F:ATP hydrolysis activity"/>
    <property type="evidence" value="ECO:0007669"/>
    <property type="project" value="InterPro"/>
</dbReference>
<keyword evidence="10" id="KW-0067">ATP-binding</keyword>
<dbReference type="GeneID" id="54290952"/>
<keyword evidence="16" id="KW-0406">Ion transport</keyword>
<dbReference type="OrthoDB" id="3352408at2759"/>
<dbReference type="InterPro" id="IPR059000">
    <property type="entry name" value="ATPase_P-type_domA"/>
</dbReference>
<dbReference type="PANTHER" id="PTHR42861">
    <property type="entry name" value="CALCIUM-TRANSPORTING ATPASE"/>
    <property type="match status" value="1"/>
</dbReference>
<evidence type="ECO:0000256" key="22">
    <source>
        <dbReference type="ARBA" id="ARBA00049499"/>
    </source>
</evidence>
<dbReference type="Proteomes" id="UP000799778">
    <property type="component" value="Unassembled WGS sequence"/>
</dbReference>
<dbReference type="SUPFAM" id="SSF81660">
    <property type="entry name" value="Metal cation-transporting ATPase, ATP-binding domain N"/>
    <property type="match status" value="1"/>
</dbReference>
<evidence type="ECO:0000256" key="15">
    <source>
        <dbReference type="ARBA" id="ARBA00023053"/>
    </source>
</evidence>
<dbReference type="SUPFAM" id="SSF81653">
    <property type="entry name" value="Calcium ATPase, transduction domain A"/>
    <property type="match status" value="1"/>
</dbReference>
<proteinExistence type="inferred from homology"/>
<protein>
    <recommendedName>
        <fullName evidence="20">P-type Na(+) transporter</fullName>
        <ecNumber evidence="20">7.2.2.3</ecNumber>
    </recommendedName>
</protein>
<dbReference type="GO" id="GO:0008554">
    <property type="term" value="F:P-type sodium transporter activity"/>
    <property type="evidence" value="ECO:0007669"/>
    <property type="project" value="UniProtKB-EC"/>
</dbReference>
<feature type="transmembrane region" description="Helical" evidence="24">
    <location>
        <begin position="902"/>
        <end position="924"/>
    </location>
</feature>
<dbReference type="EC" id="7.2.2.3" evidence="20"/>
<comment type="catalytic activity">
    <reaction evidence="22">
        <text>Na(+)(in) + ATP + H2O = Na(+)(out) + ADP + phosphate + H(+)</text>
        <dbReference type="Rhea" id="RHEA:14633"/>
        <dbReference type="ChEBI" id="CHEBI:15377"/>
        <dbReference type="ChEBI" id="CHEBI:15378"/>
        <dbReference type="ChEBI" id="CHEBI:29101"/>
        <dbReference type="ChEBI" id="CHEBI:30616"/>
        <dbReference type="ChEBI" id="CHEBI:43474"/>
        <dbReference type="ChEBI" id="CHEBI:456216"/>
        <dbReference type="EC" id="7.2.2.3"/>
    </reaction>
    <physiologicalReaction direction="left-to-right" evidence="22">
        <dbReference type="Rhea" id="RHEA:14634"/>
    </physiologicalReaction>
</comment>
<keyword evidence="15" id="KW-0915">Sodium</keyword>
<dbReference type="Pfam" id="PF00689">
    <property type="entry name" value="Cation_ATPase_C"/>
    <property type="match status" value="1"/>
</dbReference>
<dbReference type="GO" id="GO:0005886">
    <property type="term" value="C:plasma membrane"/>
    <property type="evidence" value="ECO:0007669"/>
    <property type="project" value="UniProtKB-SubCell"/>
</dbReference>
<keyword evidence="4" id="KW-1003">Cell membrane</keyword>
<keyword evidence="7 24" id="KW-0812">Transmembrane</keyword>
<evidence type="ECO:0000313" key="26">
    <source>
        <dbReference type="EMBL" id="KAF2022246.1"/>
    </source>
</evidence>
<dbReference type="InterPro" id="IPR001757">
    <property type="entry name" value="P_typ_ATPase"/>
</dbReference>
<organism evidence="26 27">
    <name type="scientific">Aaosphaeria arxii CBS 175.79</name>
    <dbReference type="NCBI Taxonomy" id="1450172"/>
    <lineage>
        <taxon>Eukaryota</taxon>
        <taxon>Fungi</taxon>
        <taxon>Dikarya</taxon>
        <taxon>Ascomycota</taxon>
        <taxon>Pezizomycotina</taxon>
        <taxon>Dothideomycetes</taxon>
        <taxon>Pleosporomycetidae</taxon>
        <taxon>Pleosporales</taxon>
        <taxon>Pleosporales incertae sedis</taxon>
        <taxon>Aaosphaeria</taxon>
    </lineage>
</organism>
<keyword evidence="12" id="KW-0630">Potassium</keyword>
<comment type="similarity">
    <text evidence="19">Belongs to the cation transport ATPase (P-type) (TC 3.A.3) family. Type IID subfamily.</text>
</comment>